<evidence type="ECO:0000256" key="2">
    <source>
        <dbReference type="ARBA" id="ARBA00023315"/>
    </source>
</evidence>
<name>A0A8X8IHL6_9BACT</name>
<evidence type="ECO:0000313" key="4">
    <source>
        <dbReference type="EMBL" id="SDX03341.1"/>
    </source>
</evidence>
<dbReference type="GO" id="GO:0005840">
    <property type="term" value="C:ribosome"/>
    <property type="evidence" value="ECO:0007669"/>
    <property type="project" value="UniProtKB-KW"/>
</dbReference>
<keyword evidence="5" id="KW-1185">Reference proteome</keyword>
<evidence type="ECO:0000313" key="5">
    <source>
        <dbReference type="Proteomes" id="UP000198711"/>
    </source>
</evidence>
<dbReference type="Gene3D" id="3.40.630.30">
    <property type="match status" value="1"/>
</dbReference>
<keyword evidence="2" id="KW-0012">Acyltransferase</keyword>
<dbReference type="CDD" id="cd04301">
    <property type="entry name" value="NAT_SF"/>
    <property type="match status" value="1"/>
</dbReference>
<reference evidence="4 5" key="1">
    <citation type="submission" date="2016-10" db="EMBL/GenBank/DDBJ databases">
        <authorList>
            <person name="Varghese N."/>
            <person name="Submissions S."/>
        </authorList>
    </citation>
    <scope>NUCLEOTIDE SEQUENCE [LARGE SCALE GENOMIC DNA]</scope>
    <source>
        <strain evidence="4 5">DSM 25353</strain>
    </source>
</reference>
<sequence length="173" mass="20173">MNTIEIRKVTISDLEALRNISMQTFRETFLEVNTEEDMQIYLDGAFNYDKLKEEINNDHSAFYFATDTADILGYLKINFGQAQTEKKDNNAVEIERIYVLKAHQGKQVGQLLFKQALQVARERNADYLWLGVWEENAKAINFYKKNGLVPFDKHIFKLGNDEQTDIMMKLALH</sequence>
<dbReference type="PROSITE" id="PS51186">
    <property type="entry name" value="GNAT"/>
    <property type="match status" value="1"/>
</dbReference>
<dbReference type="SUPFAM" id="SSF55729">
    <property type="entry name" value="Acyl-CoA N-acyltransferases (Nat)"/>
    <property type="match status" value="1"/>
</dbReference>
<dbReference type="AlphaFoldDB" id="A0A8X8IHL6"/>
<evidence type="ECO:0000256" key="1">
    <source>
        <dbReference type="ARBA" id="ARBA00022679"/>
    </source>
</evidence>
<dbReference type="Proteomes" id="UP000198711">
    <property type="component" value="Unassembled WGS sequence"/>
</dbReference>
<protein>
    <submittedName>
        <fullName evidence="4">Ribosomal protein S18 acetylase RimI</fullName>
    </submittedName>
</protein>
<keyword evidence="4" id="KW-0689">Ribosomal protein</keyword>
<keyword evidence="1" id="KW-0808">Transferase</keyword>
<dbReference type="GO" id="GO:0016747">
    <property type="term" value="F:acyltransferase activity, transferring groups other than amino-acyl groups"/>
    <property type="evidence" value="ECO:0007669"/>
    <property type="project" value="InterPro"/>
</dbReference>
<dbReference type="PANTHER" id="PTHR42919">
    <property type="entry name" value="N-ALPHA-ACETYLTRANSFERASE"/>
    <property type="match status" value="1"/>
</dbReference>
<evidence type="ECO:0000259" key="3">
    <source>
        <dbReference type="PROSITE" id="PS51186"/>
    </source>
</evidence>
<organism evidence="4 5">
    <name type="scientific">Hydrobacter penzbergensis</name>
    <dbReference type="NCBI Taxonomy" id="1235997"/>
    <lineage>
        <taxon>Bacteria</taxon>
        <taxon>Pseudomonadati</taxon>
        <taxon>Bacteroidota</taxon>
        <taxon>Chitinophagia</taxon>
        <taxon>Chitinophagales</taxon>
        <taxon>Chitinophagaceae</taxon>
        <taxon>Hydrobacter</taxon>
    </lineage>
</organism>
<dbReference type="EMBL" id="FNNO01000008">
    <property type="protein sequence ID" value="SDX03341.1"/>
    <property type="molecule type" value="Genomic_DNA"/>
</dbReference>
<accession>A0A8X8IHL6</accession>
<dbReference type="RefSeq" id="WP_092724002.1">
    <property type="nucleotide sequence ID" value="NZ_FNNO01000008.1"/>
</dbReference>
<keyword evidence="4" id="KW-0687">Ribonucleoprotein</keyword>
<feature type="domain" description="N-acetyltransferase" evidence="3">
    <location>
        <begin position="4"/>
        <end position="173"/>
    </location>
</feature>
<comment type="caution">
    <text evidence="4">The sequence shown here is derived from an EMBL/GenBank/DDBJ whole genome shotgun (WGS) entry which is preliminary data.</text>
</comment>
<dbReference type="InterPro" id="IPR000182">
    <property type="entry name" value="GNAT_dom"/>
</dbReference>
<dbReference type="Pfam" id="PF00583">
    <property type="entry name" value="Acetyltransf_1"/>
    <property type="match status" value="1"/>
</dbReference>
<dbReference type="InterPro" id="IPR016181">
    <property type="entry name" value="Acyl_CoA_acyltransferase"/>
</dbReference>
<proteinExistence type="predicted"/>
<dbReference type="InterPro" id="IPR051556">
    <property type="entry name" value="N-term/lysine_N-AcTrnsfr"/>
</dbReference>
<gene>
    <name evidence="4" type="ORF">SAMN05444410_10892</name>
</gene>
<dbReference type="PANTHER" id="PTHR42919:SF8">
    <property type="entry name" value="N-ALPHA-ACETYLTRANSFERASE 50"/>
    <property type="match status" value="1"/>
</dbReference>